<comment type="cofactor">
    <cofactor evidence="7">
        <name>[2Fe-2S] cluster</name>
        <dbReference type="ChEBI" id="CHEBI:190135"/>
    </cofactor>
</comment>
<dbReference type="PANTHER" id="PTHR37424:SF1">
    <property type="entry name" value="BACTERIOFERRITIN-ASSOCIATED FERREDOXIN"/>
    <property type="match status" value="1"/>
</dbReference>
<keyword evidence="4" id="KW-0249">Electron transport</keyword>
<evidence type="ECO:0000259" key="10">
    <source>
        <dbReference type="Pfam" id="PF04324"/>
    </source>
</evidence>
<dbReference type="Gene3D" id="1.10.10.1100">
    <property type="entry name" value="BFD-like [2Fe-2S]-binding domain"/>
    <property type="match status" value="1"/>
</dbReference>
<evidence type="ECO:0000313" key="11">
    <source>
        <dbReference type="EMBL" id="GHC14208.1"/>
    </source>
</evidence>
<evidence type="ECO:0000256" key="6">
    <source>
        <dbReference type="ARBA" id="ARBA00023014"/>
    </source>
</evidence>
<proteinExistence type="inferred from homology"/>
<dbReference type="Pfam" id="PF04324">
    <property type="entry name" value="Fer2_BFD"/>
    <property type="match status" value="1"/>
</dbReference>
<dbReference type="Proteomes" id="UP000604243">
    <property type="component" value="Unassembled WGS sequence"/>
</dbReference>
<evidence type="ECO:0000256" key="5">
    <source>
        <dbReference type="ARBA" id="ARBA00023004"/>
    </source>
</evidence>
<gene>
    <name evidence="11" type="ORF">GCM10010082_00230</name>
</gene>
<keyword evidence="2" id="KW-0001">2Fe-2S</keyword>
<name>A0ABQ3F8X8_9GAMM</name>
<sequence length="81" mass="9105">MRVGVTMFVCMCKKVTDGQLKQAVALGASSWEDVSRMTRCATQCGKCTCLAQEIVDEALLKRHMAQHIPTRHYEELAYAVR</sequence>
<comment type="caution">
    <text evidence="11">The sequence shown here is derived from an EMBL/GenBank/DDBJ whole genome shotgun (WGS) entry which is preliminary data.</text>
</comment>
<evidence type="ECO:0000256" key="3">
    <source>
        <dbReference type="ARBA" id="ARBA00022723"/>
    </source>
</evidence>
<keyword evidence="6" id="KW-0411">Iron-sulfur</keyword>
<dbReference type="PANTHER" id="PTHR37424">
    <property type="entry name" value="BACTERIOFERRITIN-ASSOCIATED FERREDOXIN"/>
    <property type="match status" value="1"/>
</dbReference>
<accession>A0ABQ3F8X8</accession>
<keyword evidence="5" id="KW-0408">Iron</keyword>
<evidence type="ECO:0000256" key="4">
    <source>
        <dbReference type="ARBA" id="ARBA00022982"/>
    </source>
</evidence>
<feature type="domain" description="BFD-like [2Fe-2S]-binding" evidence="10">
    <location>
        <begin position="9"/>
        <end position="57"/>
    </location>
</feature>
<evidence type="ECO:0000256" key="8">
    <source>
        <dbReference type="ARBA" id="ARBA00039386"/>
    </source>
</evidence>
<comment type="similarity">
    <text evidence="9">Belongs to the Bfd family.</text>
</comment>
<evidence type="ECO:0000256" key="7">
    <source>
        <dbReference type="ARBA" id="ARBA00034078"/>
    </source>
</evidence>
<organism evidence="11 12">
    <name type="scientific">Kushneria pakistanensis</name>
    <dbReference type="NCBI Taxonomy" id="1508770"/>
    <lineage>
        <taxon>Bacteria</taxon>
        <taxon>Pseudomonadati</taxon>
        <taxon>Pseudomonadota</taxon>
        <taxon>Gammaproteobacteria</taxon>
        <taxon>Oceanospirillales</taxon>
        <taxon>Halomonadaceae</taxon>
        <taxon>Kushneria</taxon>
    </lineage>
</organism>
<keyword evidence="3" id="KW-0479">Metal-binding</keyword>
<dbReference type="InterPro" id="IPR007419">
    <property type="entry name" value="BFD-like_2Fe2S-bd_dom"/>
</dbReference>
<evidence type="ECO:0000256" key="9">
    <source>
        <dbReference type="ARBA" id="ARBA00046332"/>
    </source>
</evidence>
<evidence type="ECO:0000256" key="1">
    <source>
        <dbReference type="ARBA" id="ARBA00022448"/>
    </source>
</evidence>
<dbReference type="EMBL" id="BMZM01000001">
    <property type="protein sequence ID" value="GHC14208.1"/>
    <property type="molecule type" value="Genomic_DNA"/>
</dbReference>
<evidence type="ECO:0000313" key="12">
    <source>
        <dbReference type="Proteomes" id="UP000604243"/>
    </source>
</evidence>
<keyword evidence="1" id="KW-0813">Transport</keyword>
<evidence type="ECO:0000256" key="2">
    <source>
        <dbReference type="ARBA" id="ARBA00022714"/>
    </source>
</evidence>
<protein>
    <recommendedName>
        <fullName evidence="8">Bacterioferritin-associated ferredoxin</fullName>
    </recommendedName>
</protein>
<reference evidence="12" key="1">
    <citation type="journal article" date="2019" name="Int. J. Syst. Evol. Microbiol.">
        <title>The Global Catalogue of Microorganisms (GCM) 10K type strain sequencing project: providing services to taxonomists for standard genome sequencing and annotation.</title>
        <authorList>
            <consortium name="The Broad Institute Genomics Platform"/>
            <consortium name="The Broad Institute Genome Sequencing Center for Infectious Disease"/>
            <person name="Wu L."/>
            <person name="Ma J."/>
        </authorList>
    </citation>
    <scope>NUCLEOTIDE SEQUENCE [LARGE SCALE GENOMIC DNA]</scope>
    <source>
        <strain evidence="12">KCTC 42082</strain>
    </source>
</reference>
<keyword evidence="12" id="KW-1185">Reference proteome</keyword>
<dbReference type="InterPro" id="IPR041854">
    <property type="entry name" value="BFD-like_2Fe2S-bd_dom_sf"/>
</dbReference>
<dbReference type="InterPro" id="IPR052371">
    <property type="entry name" value="BFD-associated_ferredoxin"/>
</dbReference>